<evidence type="ECO:0000313" key="3">
    <source>
        <dbReference type="Proteomes" id="UP000092993"/>
    </source>
</evidence>
<keyword evidence="3" id="KW-1185">Reference proteome</keyword>
<name>A0A1C7M896_GRIFR</name>
<dbReference type="OMA" id="RRIKSCE"/>
<dbReference type="AlphaFoldDB" id="A0A1C7M896"/>
<accession>A0A1C7M896</accession>
<evidence type="ECO:0000313" key="2">
    <source>
        <dbReference type="EMBL" id="OBZ71254.1"/>
    </source>
</evidence>
<proteinExistence type="predicted"/>
<protein>
    <submittedName>
        <fullName evidence="2">Uncharacterized protein</fullName>
    </submittedName>
</protein>
<comment type="caution">
    <text evidence="2">The sequence shown here is derived from an EMBL/GenBank/DDBJ whole genome shotgun (WGS) entry which is preliminary data.</text>
</comment>
<organism evidence="2 3">
    <name type="scientific">Grifola frondosa</name>
    <name type="common">Maitake</name>
    <name type="synonym">Polyporus frondosus</name>
    <dbReference type="NCBI Taxonomy" id="5627"/>
    <lineage>
        <taxon>Eukaryota</taxon>
        <taxon>Fungi</taxon>
        <taxon>Dikarya</taxon>
        <taxon>Basidiomycota</taxon>
        <taxon>Agaricomycotina</taxon>
        <taxon>Agaricomycetes</taxon>
        <taxon>Polyporales</taxon>
        <taxon>Grifolaceae</taxon>
        <taxon>Grifola</taxon>
    </lineage>
</organism>
<feature type="compositionally biased region" description="Acidic residues" evidence="1">
    <location>
        <begin position="55"/>
        <end position="69"/>
    </location>
</feature>
<dbReference type="EMBL" id="LUGG01000011">
    <property type="protein sequence ID" value="OBZ71254.1"/>
    <property type="molecule type" value="Genomic_DNA"/>
</dbReference>
<feature type="compositionally biased region" description="Polar residues" evidence="1">
    <location>
        <begin position="72"/>
        <end position="90"/>
    </location>
</feature>
<gene>
    <name evidence="2" type="ORF">A0H81_08404</name>
</gene>
<dbReference type="OrthoDB" id="3061719at2759"/>
<dbReference type="Proteomes" id="UP000092993">
    <property type="component" value="Unassembled WGS sequence"/>
</dbReference>
<feature type="region of interest" description="Disordered" evidence="1">
    <location>
        <begin position="54"/>
        <end position="91"/>
    </location>
</feature>
<sequence length="378" mass="42909">MLLTLDSDVAVIRVLDQVLEYAMGHQLEETASPNSKKKRKQLHRRVRKVAHEFVGDDFDEGDTETDNETETQGMTETPEMQGSAQVTQDARANADVGVPAPTKAFAEATARCASILEAVAPQKALEVAAFRRLFRGYVNNARQEEWDTLWEGTIGTTSASWSDVLKGSAEVDEEEDLLSKALKRQKAIIDADTVAECQMYSEKLFLKMEAIKFAFDFEDKATGPGGTQFKQKFYGGAFAEDRSGFWRAHFENMDEKERRADQEYRTQYRLFKRSIENDIKARNRLLHIYLHFGTPVLLDSYWSIANLRNGTHNFATLFDLLKTGTPVEDPPNGTRNCLSTLQEKSAQFLLEIGNRIDESFHNYLENFFDSFPSNVPLE</sequence>
<evidence type="ECO:0000256" key="1">
    <source>
        <dbReference type="SAM" id="MobiDB-lite"/>
    </source>
</evidence>
<reference evidence="2 3" key="1">
    <citation type="submission" date="2016-03" db="EMBL/GenBank/DDBJ databases">
        <title>Whole genome sequencing of Grifola frondosa 9006-11.</title>
        <authorList>
            <person name="Min B."/>
            <person name="Park H."/>
            <person name="Kim J.-G."/>
            <person name="Cho H."/>
            <person name="Oh Y.-L."/>
            <person name="Kong W.-S."/>
            <person name="Choi I.-G."/>
        </authorList>
    </citation>
    <scope>NUCLEOTIDE SEQUENCE [LARGE SCALE GENOMIC DNA]</scope>
    <source>
        <strain evidence="2 3">9006-11</strain>
    </source>
</reference>